<feature type="domain" description="RING-type" evidence="6">
    <location>
        <begin position="6"/>
        <end position="49"/>
    </location>
</feature>
<evidence type="ECO:0000256" key="1">
    <source>
        <dbReference type="ARBA" id="ARBA00022723"/>
    </source>
</evidence>
<organism evidence="7 8">
    <name type="scientific">Meganyctiphanes norvegica</name>
    <name type="common">Northern krill</name>
    <name type="synonym">Thysanopoda norvegica</name>
    <dbReference type="NCBI Taxonomy" id="48144"/>
    <lineage>
        <taxon>Eukaryota</taxon>
        <taxon>Metazoa</taxon>
        <taxon>Ecdysozoa</taxon>
        <taxon>Arthropoda</taxon>
        <taxon>Crustacea</taxon>
        <taxon>Multicrustacea</taxon>
        <taxon>Malacostraca</taxon>
        <taxon>Eumalacostraca</taxon>
        <taxon>Eucarida</taxon>
        <taxon>Euphausiacea</taxon>
        <taxon>Euphausiidae</taxon>
        <taxon>Meganyctiphanes</taxon>
    </lineage>
</organism>
<keyword evidence="1" id="KW-0479">Metal-binding</keyword>
<keyword evidence="2 4" id="KW-0863">Zinc-finger</keyword>
<dbReference type="InterPro" id="IPR017907">
    <property type="entry name" value="Znf_RING_CS"/>
</dbReference>
<dbReference type="EMBL" id="CAXKWB010049092">
    <property type="protein sequence ID" value="CAL4167883.1"/>
    <property type="molecule type" value="Genomic_DNA"/>
</dbReference>
<dbReference type="GO" id="GO:0008270">
    <property type="term" value="F:zinc ion binding"/>
    <property type="evidence" value="ECO:0007669"/>
    <property type="project" value="UniProtKB-KW"/>
</dbReference>
<dbReference type="SUPFAM" id="SSF57845">
    <property type="entry name" value="B-box zinc-binding domain"/>
    <property type="match status" value="1"/>
</dbReference>
<protein>
    <recommendedName>
        <fullName evidence="6">RING-type domain-containing protein</fullName>
    </recommendedName>
</protein>
<gene>
    <name evidence="7" type="ORF">MNOR_LOCUS33640</name>
</gene>
<dbReference type="AlphaFoldDB" id="A0AAV2SBL1"/>
<name>A0AAV2SBL1_MEGNR</name>
<dbReference type="InterPro" id="IPR001841">
    <property type="entry name" value="Znf_RING"/>
</dbReference>
<dbReference type="InterPro" id="IPR052667">
    <property type="entry name" value="E3_ubiquitin-ligase_RING"/>
</dbReference>
<comment type="caution">
    <text evidence="7">The sequence shown here is derived from an EMBL/GenBank/DDBJ whole genome shotgun (WGS) entry which is preliminary data.</text>
</comment>
<reference evidence="7 8" key="1">
    <citation type="submission" date="2024-05" db="EMBL/GenBank/DDBJ databases">
        <authorList>
            <person name="Wallberg A."/>
        </authorList>
    </citation>
    <scope>NUCLEOTIDE SEQUENCE [LARGE SCALE GENOMIC DNA]</scope>
</reference>
<keyword evidence="5" id="KW-0175">Coiled coil</keyword>
<feature type="coiled-coil region" evidence="5">
    <location>
        <begin position="190"/>
        <end position="218"/>
    </location>
</feature>
<dbReference type="PROSITE" id="PS00518">
    <property type="entry name" value="ZF_RING_1"/>
    <property type="match status" value="1"/>
</dbReference>
<dbReference type="PANTHER" id="PTHR47156">
    <property type="entry name" value="PROTEIN CBG20824"/>
    <property type="match status" value="1"/>
</dbReference>
<evidence type="ECO:0000256" key="5">
    <source>
        <dbReference type="SAM" id="Coils"/>
    </source>
</evidence>
<accession>A0AAV2SBL1</accession>
<keyword evidence="8" id="KW-1185">Reference proteome</keyword>
<dbReference type="InterPro" id="IPR013083">
    <property type="entry name" value="Znf_RING/FYVE/PHD"/>
</dbReference>
<evidence type="ECO:0000256" key="3">
    <source>
        <dbReference type="ARBA" id="ARBA00022833"/>
    </source>
</evidence>
<evidence type="ECO:0000256" key="4">
    <source>
        <dbReference type="PROSITE-ProRule" id="PRU00175"/>
    </source>
</evidence>
<dbReference type="PANTHER" id="PTHR47156:SF10">
    <property type="entry name" value="E3 UBIQUITIN-PROTEIN LIGASE TRIM-21-RELATED"/>
    <property type="match status" value="1"/>
</dbReference>
<dbReference type="Proteomes" id="UP001497623">
    <property type="component" value="Unassembled WGS sequence"/>
</dbReference>
<dbReference type="PROSITE" id="PS50089">
    <property type="entry name" value="ZF_RING_2"/>
    <property type="match status" value="1"/>
</dbReference>
<dbReference type="SMART" id="SM00184">
    <property type="entry name" value="RING"/>
    <property type="match status" value="1"/>
</dbReference>
<evidence type="ECO:0000256" key="2">
    <source>
        <dbReference type="ARBA" id="ARBA00022771"/>
    </source>
</evidence>
<evidence type="ECO:0000313" key="8">
    <source>
        <dbReference type="Proteomes" id="UP001497623"/>
    </source>
</evidence>
<keyword evidence="3" id="KW-0862">Zinc</keyword>
<dbReference type="InterPro" id="IPR029000">
    <property type="entry name" value="Cyclophilin-like_dom_sf"/>
</dbReference>
<sequence length="551" mass="62835">MEALECDVCHFQVNEVNRKPRNLTCGHTVCSLCLGILKKGNSITCPTCRQVFTVVSVDELPVNFGVIKVLRSLQEDNGSLSRWKSFESLSEMGNCPIHLCPIESKCTTCKIWICYSCYDLHNLSTGCQILGLSETLQKKKDQHKSQVDNMKIKIDKDLEYISTMIHYIALDQEELTMRKETLQNSFYKELNQIEVTIQKENEDLKHHQEEELKKLQMKFDKETKVLQNKHQQLKDDYNLKIRKSQDKIDMEHMKLDETSKELQKHLSDGSAGRDAIMTSHANLALADNLQDFSVSLQRAEQNEHFVKIWSSKISLGLDTYHGLSDFDHDNFQGLLKNLERSCPVFGVLEINSEEYSSQLTLKNDQVHLHFFRNQQRPDKALVLGYGRIQKFMDKPPSLVFLELSFAGKPQGYIYIRLRGDKPRWSNNMRLLCSGERGHGLLGLGFDGADGCGLWSNQVASGEDLQTMEKGTAATVSGDVYGLYVSSFTHFKLGFWHGGHYKSFLFSVFGHLEEGLDIVKECKDYSSLSDIRITDCGLVIENKDQEDQSATI</sequence>
<evidence type="ECO:0000313" key="7">
    <source>
        <dbReference type="EMBL" id="CAL4167883.1"/>
    </source>
</evidence>
<dbReference type="SUPFAM" id="SSF57850">
    <property type="entry name" value="RING/U-box"/>
    <property type="match status" value="1"/>
</dbReference>
<dbReference type="Gene3D" id="3.30.40.10">
    <property type="entry name" value="Zinc/RING finger domain, C3HC4 (zinc finger)"/>
    <property type="match status" value="1"/>
</dbReference>
<proteinExistence type="predicted"/>
<dbReference type="SUPFAM" id="SSF50891">
    <property type="entry name" value="Cyclophilin-like"/>
    <property type="match status" value="1"/>
</dbReference>
<evidence type="ECO:0000259" key="6">
    <source>
        <dbReference type="PROSITE" id="PS50089"/>
    </source>
</evidence>